<dbReference type="InterPro" id="IPR055170">
    <property type="entry name" value="GFO_IDH_MocA-like_dom"/>
</dbReference>
<feature type="domain" description="GFO/IDH/MocA-like oxidoreductase" evidence="5">
    <location>
        <begin position="145"/>
        <end position="261"/>
    </location>
</feature>
<keyword evidence="7" id="KW-1185">Reference proteome</keyword>
<dbReference type="PANTHER" id="PTHR22604:SF105">
    <property type="entry name" value="TRANS-1,2-DIHYDROBENZENE-1,2-DIOL DEHYDROGENASE"/>
    <property type="match status" value="1"/>
</dbReference>
<keyword evidence="2" id="KW-0732">Signal</keyword>
<dbReference type="GO" id="GO:0016491">
    <property type="term" value="F:oxidoreductase activity"/>
    <property type="evidence" value="ECO:0007669"/>
    <property type="project" value="UniProtKB-KW"/>
</dbReference>
<evidence type="ECO:0000256" key="3">
    <source>
        <dbReference type="ARBA" id="ARBA00023002"/>
    </source>
</evidence>
<dbReference type="eggNOG" id="COG0673">
    <property type="taxonomic scope" value="Bacteria"/>
</dbReference>
<dbReference type="RefSeq" id="WP_007624687.1">
    <property type="nucleotide sequence ID" value="NZ_BAEO01000062.1"/>
</dbReference>
<dbReference type="InterPro" id="IPR036291">
    <property type="entry name" value="NAD(P)-bd_dom_sf"/>
</dbReference>
<dbReference type="Gene3D" id="3.40.50.720">
    <property type="entry name" value="NAD(P)-binding Rossmann-like Domain"/>
    <property type="match status" value="1"/>
</dbReference>
<dbReference type="EMBL" id="BAEO01000062">
    <property type="protein sequence ID" value="GAC21572.1"/>
    <property type="molecule type" value="Genomic_DNA"/>
</dbReference>
<dbReference type="InterPro" id="IPR050984">
    <property type="entry name" value="Gfo/Idh/MocA_domain"/>
</dbReference>
<comment type="similarity">
    <text evidence="1">Belongs to the Gfo/Idh/MocA family.</text>
</comment>
<dbReference type="SUPFAM" id="SSF55347">
    <property type="entry name" value="Glyceraldehyde-3-phosphate dehydrogenase-like, C-terminal domain"/>
    <property type="match status" value="1"/>
</dbReference>
<dbReference type="SUPFAM" id="SSF51735">
    <property type="entry name" value="NAD(P)-binding Rossmann-fold domains"/>
    <property type="match status" value="1"/>
</dbReference>
<dbReference type="OrthoDB" id="9774191at2"/>
<dbReference type="Gene3D" id="3.30.360.10">
    <property type="entry name" value="Dihydrodipicolinate Reductase, domain 2"/>
    <property type="match status" value="1"/>
</dbReference>
<sequence length="333" mass="37569">MNNINNLNNIDSTNPTIRWGIVGAGRIAKTFANDIQLAEHATLAAVASRNLDSAQAFANECSIETAYGSYAELFASPEIDAVYIATPHTHHKEQSIAALRAGKHVLCEKPATITPQELEEVLTVAKAEGRYFMEGMWTYFLPVILKAQQWIQQGRIGTLRHVRADFGFHLPYNPDLREYDKNLAGGCLFDMGIYPIAMAWLFLKQDPDSQNVWHHNAENGVEDDIAVFNSYNKNTATAQLSASFRRKLPNYLTLIGDKGLISISDYWGARDAKLYEQEQCIDTYTESRSCQGFNHQIEYVSLELLSGKLQPKRVSWDDSRAFQRHIATIKKSY</sequence>
<evidence type="ECO:0000259" key="5">
    <source>
        <dbReference type="Pfam" id="PF22725"/>
    </source>
</evidence>
<dbReference type="InterPro" id="IPR000683">
    <property type="entry name" value="Gfo/Idh/MocA-like_OxRdtase_N"/>
</dbReference>
<dbReference type="Proteomes" id="UP000006327">
    <property type="component" value="Unassembled WGS sequence"/>
</dbReference>
<evidence type="ECO:0000313" key="7">
    <source>
        <dbReference type="Proteomes" id="UP000006327"/>
    </source>
</evidence>
<feature type="domain" description="Gfo/Idh/MocA-like oxidoreductase N-terminal" evidence="4">
    <location>
        <begin position="17"/>
        <end position="135"/>
    </location>
</feature>
<gene>
    <name evidence="6" type="ORF">GARC_4630</name>
</gene>
<dbReference type="Pfam" id="PF22725">
    <property type="entry name" value="GFO_IDH_MocA_C3"/>
    <property type="match status" value="1"/>
</dbReference>
<dbReference type="STRING" id="493475.GARC_4630"/>
<dbReference type="Pfam" id="PF01408">
    <property type="entry name" value="GFO_IDH_MocA"/>
    <property type="match status" value="1"/>
</dbReference>
<dbReference type="PANTHER" id="PTHR22604">
    <property type="entry name" value="OXIDOREDUCTASES"/>
    <property type="match status" value="1"/>
</dbReference>
<evidence type="ECO:0000313" key="6">
    <source>
        <dbReference type="EMBL" id="GAC21572.1"/>
    </source>
</evidence>
<evidence type="ECO:0000256" key="2">
    <source>
        <dbReference type="ARBA" id="ARBA00022729"/>
    </source>
</evidence>
<name>K6YTS4_9ALTE</name>
<proteinExistence type="inferred from homology"/>
<keyword evidence="3" id="KW-0560">Oxidoreductase</keyword>
<protein>
    <submittedName>
        <fullName evidence="6">Trans-1,2-dihydrobenzene-1,2-diol dehydrogenase</fullName>
    </submittedName>
</protein>
<reference evidence="6 7" key="1">
    <citation type="journal article" date="2017" name="Antonie Van Leeuwenhoek">
        <title>Rhizobium rhizosphaerae sp. nov., a novel species isolated from rice rhizosphere.</title>
        <authorList>
            <person name="Zhao J.J."/>
            <person name="Zhang J."/>
            <person name="Zhang R.J."/>
            <person name="Zhang C.W."/>
            <person name="Yin H.Q."/>
            <person name="Zhang X.X."/>
        </authorList>
    </citation>
    <scope>NUCLEOTIDE SEQUENCE [LARGE SCALE GENOMIC DNA]</scope>
    <source>
        <strain evidence="6 7">BSs20135</strain>
    </source>
</reference>
<evidence type="ECO:0000256" key="1">
    <source>
        <dbReference type="ARBA" id="ARBA00010928"/>
    </source>
</evidence>
<comment type="caution">
    <text evidence="6">The sequence shown here is derived from an EMBL/GenBank/DDBJ whole genome shotgun (WGS) entry which is preliminary data.</text>
</comment>
<dbReference type="AlphaFoldDB" id="K6YTS4"/>
<organism evidence="6 7">
    <name type="scientific">Paraglaciecola arctica BSs20135</name>
    <dbReference type="NCBI Taxonomy" id="493475"/>
    <lineage>
        <taxon>Bacteria</taxon>
        <taxon>Pseudomonadati</taxon>
        <taxon>Pseudomonadota</taxon>
        <taxon>Gammaproteobacteria</taxon>
        <taxon>Alteromonadales</taxon>
        <taxon>Alteromonadaceae</taxon>
        <taxon>Paraglaciecola</taxon>
    </lineage>
</organism>
<evidence type="ECO:0000259" key="4">
    <source>
        <dbReference type="Pfam" id="PF01408"/>
    </source>
</evidence>
<accession>K6YTS4</accession>
<dbReference type="GO" id="GO:0000166">
    <property type="term" value="F:nucleotide binding"/>
    <property type="evidence" value="ECO:0007669"/>
    <property type="project" value="InterPro"/>
</dbReference>